<dbReference type="EMBL" id="QJJK01000003">
    <property type="protein sequence ID" value="PXW61618.1"/>
    <property type="molecule type" value="Genomic_DNA"/>
</dbReference>
<accession>A0A2V3UBX1</accession>
<dbReference type="Proteomes" id="UP000248021">
    <property type="component" value="Unassembled WGS sequence"/>
</dbReference>
<comment type="caution">
    <text evidence="1">The sequence shown here is derived from an EMBL/GenBank/DDBJ whole genome shotgun (WGS) entry which is preliminary data.</text>
</comment>
<organism evidence="1 2">
    <name type="scientific">Chelatococcus asaccharovorans</name>
    <dbReference type="NCBI Taxonomy" id="28210"/>
    <lineage>
        <taxon>Bacteria</taxon>
        <taxon>Pseudomonadati</taxon>
        <taxon>Pseudomonadota</taxon>
        <taxon>Alphaproteobacteria</taxon>
        <taxon>Hyphomicrobiales</taxon>
        <taxon>Chelatococcaceae</taxon>
        <taxon>Chelatococcus</taxon>
    </lineage>
</organism>
<dbReference type="RefSeq" id="WP_110373927.1">
    <property type="nucleotide sequence ID" value="NZ_JAHBRY010000001.1"/>
</dbReference>
<gene>
    <name evidence="1" type="ORF">C7450_103135</name>
</gene>
<evidence type="ECO:0000313" key="2">
    <source>
        <dbReference type="Proteomes" id="UP000248021"/>
    </source>
</evidence>
<keyword evidence="2" id="KW-1185">Reference proteome</keyword>
<name>A0A2V3UBX1_9HYPH</name>
<evidence type="ECO:0000313" key="1">
    <source>
        <dbReference type="EMBL" id="PXW61618.1"/>
    </source>
</evidence>
<reference evidence="1 2" key="1">
    <citation type="submission" date="2018-05" db="EMBL/GenBank/DDBJ databases">
        <title>Genomic Encyclopedia of Type Strains, Phase IV (KMG-IV): sequencing the most valuable type-strain genomes for metagenomic binning, comparative biology and taxonomic classification.</title>
        <authorList>
            <person name="Goeker M."/>
        </authorList>
    </citation>
    <scope>NUCLEOTIDE SEQUENCE [LARGE SCALE GENOMIC DNA]</scope>
    <source>
        <strain evidence="1 2">DSM 6462</strain>
    </source>
</reference>
<protein>
    <submittedName>
        <fullName evidence="1">Uncharacterized protein</fullName>
    </submittedName>
</protein>
<dbReference type="AlphaFoldDB" id="A0A2V3UBX1"/>
<proteinExistence type="predicted"/>
<sequence length="64" mass="7367">MPEPSYYSLPAFYDPRTQHFLAYVVETRSGKSYALALDMSERRANEKAAEITAALNERNQPDER</sequence>